<name>A0A934MT08_9BACL</name>
<gene>
    <name evidence="8" type="primary">coaE</name>
    <name evidence="10" type="ORF">JFN88_21410</name>
</gene>
<proteinExistence type="inferred from homology"/>
<evidence type="ECO:0000256" key="7">
    <source>
        <dbReference type="ARBA" id="ARBA00022993"/>
    </source>
</evidence>
<evidence type="ECO:0000256" key="4">
    <source>
        <dbReference type="ARBA" id="ARBA00022741"/>
    </source>
</evidence>
<dbReference type="GO" id="GO:0005524">
    <property type="term" value="F:ATP binding"/>
    <property type="evidence" value="ECO:0007669"/>
    <property type="project" value="UniProtKB-UniRule"/>
</dbReference>
<keyword evidence="2 8" id="KW-0963">Cytoplasm</keyword>
<dbReference type="PANTHER" id="PTHR10695:SF46">
    <property type="entry name" value="BIFUNCTIONAL COENZYME A SYNTHASE-RELATED"/>
    <property type="match status" value="1"/>
</dbReference>
<evidence type="ECO:0000256" key="1">
    <source>
        <dbReference type="ARBA" id="ARBA00009018"/>
    </source>
</evidence>
<comment type="subcellular location">
    <subcellularLocation>
        <location evidence="8">Cytoplasm</location>
    </subcellularLocation>
</comment>
<comment type="function">
    <text evidence="8">Catalyzes the phosphorylation of the 3'-hydroxyl group of dephosphocoenzyme A to form coenzyme A.</text>
</comment>
<dbReference type="CDD" id="cd02022">
    <property type="entry name" value="DPCK"/>
    <property type="match status" value="1"/>
</dbReference>
<reference evidence="10" key="1">
    <citation type="submission" date="2020-12" db="EMBL/GenBank/DDBJ databases">
        <authorList>
            <person name="Huq M.A."/>
        </authorList>
    </citation>
    <scope>NUCLEOTIDE SEQUENCE</scope>
    <source>
        <strain evidence="10">MAHUQ-46</strain>
    </source>
</reference>
<dbReference type="HAMAP" id="MF_00376">
    <property type="entry name" value="Dephospho_CoA_kinase"/>
    <property type="match status" value="1"/>
</dbReference>
<keyword evidence="5 8" id="KW-0418">Kinase</keyword>
<comment type="similarity">
    <text evidence="1 8">Belongs to the CoaE family.</text>
</comment>
<protein>
    <recommendedName>
        <fullName evidence="8 9">Dephospho-CoA kinase</fullName>
        <ecNumber evidence="8 9">2.7.1.24</ecNumber>
    </recommendedName>
    <alternativeName>
        <fullName evidence="8">Dephosphocoenzyme A kinase</fullName>
    </alternativeName>
</protein>
<dbReference type="PANTHER" id="PTHR10695">
    <property type="entry name" value="DEPHOSPHO-COA KINASE-RELATED"/>
    <property type="match status" value="1"/>
</dbReference>
<dbReference type="GO" id="GO:0015937">
    <property type="term" value="P:coenzyme A biosynthetic process"/>
    <property type="evidence" value="ECO:0007669"/>
    <property type="project" value="UniProtKB-UniRule"/>
</dbReference>
<evidence type="ECO:0000256" key="2">
    <source>
        <dbReference type="ARBA" id="ARBA00022490"/>
    </source>
</evidence>
<feature type="binding site" evidence="8">
    <location>
        <begin position="10"/>
        <end position="15"/>
    </location>
    <ligand>
        <name>ATP</name>
        <dbReference type="ChEBI" id="CHEBI:30616"/>
    </ligand>
</feature>
<dbReference type="GO" id="GO:0004140">
    <property type="term" value="F:dephospho-CoA kinase activity"/>
    <property type="evidence" value="ECO:0007669"/>
    <property type="project" value="UniProtKB-UniRule"/>
</dbReference>
<keyword evidence="4 8" id="KW-0547">Nucleotide-binding</keyword>
<dbReference type="Proteomes" id="UP000640274">
    <property type="component" value="Unassembled WGS sequence"/>
</dbReference>
<keyword evidence="6 8" id="KW-0067">ATP-binding</keyword>
<dbReference type="Pfam" id="PF01121">
    <property type="entry name" value="CoaE"/>
    <property type="match status" value="1"/>
</dbReference>
<dbReference type="PROSITE" id="PS51219">
    <property type="entry name" value="DPCK"/>
    <property type="match status" value="1"/>
</dbReference>
<dbReference type="RefSeq" id="WP_199021371.1">
    <property type="nucleotide sequence ID" value="NZ_JAELUP010000107.1"/>
</dbReference>
<evidence type="ECO:0000256" key="8">
    <source>
        <dbReference type="HAMAP-Rule" id="MF_00376"/>
    </source>
</evidence>
<evidence type="ECO:0000256" key="5">
    <source>
        <dbReference type="ARBA" id="ARBA00022777"/>
    </source>
</evidence>
<dbReference type="FunFam" id="3.40.50.300:FF:000991">
    <property type="entry name" value="Dephospho-CoA kinase"/>
    <property type="match status" value="1"/>
</dbReference>
<dbReference type="SUPFAM" id="SSF52540">
    <property type="entry name" value="P-loop containing nucleoside triphosphate hydrolases"/>
    <property type="match status" value="1"/>
</dbReference>
<keyword evidence="7 8" id="KW-0173">Coenzyme A biosynthesis</keyword>
<evidence type="ECO:0000256" key="3">
    <source>
        <dbReference type="ARBA" id="ARBA00022679"/>
    </source>
</evidence>
<dbReference type="GO" id="GO:0005737">
    <property type="term" value="C:cytoplasm"/>
    <property type="evidence" value="ECO:0007669"/>
    <property type="project" value="UniProtKB-SubCell"/>
</dbReference>
<dbReference type="InterPro" id="IPR001977">
    <property type="entry name" value="Depp_CoAkinase"/>
</dbReference>
<dbReference type="EMBL" id="JAELUP010000107">
    <property type="protein sequence ID" value="MBJ6363774.1"/>
    <property type="molecule type" value="Genomic_DNA"/>
</dbReference>
<evidence type="ECO:0000256" key="6">
    <source>
        <dbReference type="ARBA" id="ARBA00022840"/>
    </source>
</evidence>
<comment type="pathway">
    <text evidence="8">Cofactor biosynthesis; coenzyme A biosynthesis; CoA from (R)-pantothenate: step 5/5.</text>
</comment>
<keyword evidence="3 8" id="KW-0808">Transferase</keyword>
<accession>A0A934MT08</accession>
<evidence type="ECO:0000313" key="11">
    <source>
        <dbReference type="Proteomes" id="UP000640274"/>
    </source>
</evidence>
<dbReference type="Gene3D" id="3.40.50.300">
    <property type="entry name" value="P-loop containing nucleotide triphosphate hydrolases"/>
    <property type="match status" value="1"/>
</dbReference>
<evidence type="ECO:0000313" key="10">
    <source>
        <dbReference type="EMBL" id="MBJ6363774.1"/>
    </source>
</evidence>
<dbReference type="EC" id="2.7.1.24" evidence="8 9"/>
<evidence type="ECO:0000256" key="9">
    <source>
        <dbReference type="NCBIfam" id="TIGR00152"/>
    </source>
</evidence>
<dbReference type="AlphaFoldDB" id="A0A934MT08"/>
<comment type="catalytic activity">
    <reaction evidence="8">
        <text>3'-dephospho-CoA + ATP = ADP + CoA + H(+)</text>
        <dbReference type="Rhea" id="RHEA:18245"/>
        <dbReference type="ChEBI" id="CHEBI:15378"/>
        <dbReference type="ChEBI" id="CHEBI:30616"/>
        <dbReference type="ChEBI" id="CHEBI:57287"/>
        <dbReference type="ChEBI" id="CHEBI:57328"/>
        <dbReference type="ChEBI" id="CHEBI:456216"/>
        <dbReference type="EC" id="2.7.1.24"/>
    </reaction>
</comment>
<sequence length="199" mass="22282">MKIGLTGGIACGKSSVGAMLVQCGAALIDADQIAREVVLPGEPALGEIVDLFGHEVLQTDGTLNRSALGEIVFHDADKRRQLESIMHPAIRVKMRERIAKHEAQFPDVPIFADVPLLYETGQDKLYDSVVVVYVPRSQQLIRLLNRHPGMTEEQAVNRIEAQMDIELKRQRADWVIDNSGTLEETRSQVETLWERLVRC</sequence>
<organism evidence="10 11">
    <name type="scientific">Paenibacillus roseus</name>
    <dbReference type="NCBI Taxonomy" id="2798579"/>
    <lineage>
        <taxon>Bacteria</taxon>
        <taxon>Bacillati</taxon>
        <taxon>Bacillota</taxon>
        <taxon>Bacilli</taxon>
        <taxon>Bacillales</taxon>
        <taxon>Paenibacillaceae</taxon>
        <taxon>Paenibacillus</taxon>
    </lineage>
</organism>
<comment type="caution">
    <text evidence="10">The sequence shown here is derived from an EMBL/GenBank/DDBJ whole genome shotgun (WGS) entry which is preliminary data.</text>
</comment>
<keyword evidence="11" id="KW-1185">Reference proteome</keyword>
<dbReference type="InterPro" id="IPR027417">
    <property type="entry name" value="P-loop_NTPase"/>
</dbReference>
<dbReference type="NCBIfam" id="TIGR00152">
    <property type="entry name" value="dephospho-CoA kinase"/>
    <property type="match status" value="1"/>
</dbReference>